<organism evidence="4 5">
    <name type="scientific">Kushneria aurantia</name>
    <dbReference type="NCBI Taxonomy" id="504092"/>
    <lineage>
        <taxon>Bacteria</taxon>
        <taxon>Pseudomonadati</taxon>
        <taxon>Pseudomonadota</taxon>
        <taxon>Gammaproteobacteria</taxon>
        <taxon>Oceanospirillales</taxon>
        <taxon>Halomonadaceae</taxon>
        <taxon>Kushneria</taxon>
    </lineage>
</organism>
<feature type="region of interest" description="Disordered" evidence="1">
    <location>
        <begin position="443"/>
        <end position="469"/>
    </location>
</feature>
<feature type="compositionally biased region" description="Polar residues" evidence="1">
    <location>
        <begin position="455"/>
        <end position="464"/>
    </location>
</feature>
<dbReference type="EMBL" id="JBHLVX010000046">
    <property type="protein sequence ID" value="MFC0268609.1"/>
    <property type="molecule type" value="Genomic_DNA"/>
</dbReference>
<dbReference type="PROSITE" id="PS51175">
    <property type="entry name" value="CBM6"/>
    <property type="match status" value="1"/>
</dbReference>
<name>A0ABV6G4M3_9GAMM</name>
<evidence type="ECO:0000259" key="3">
    <source>
        <dbReference type="PROSITE" id="PS51175"/>
    </source>
</evidence>
<dbReference type="InterPro" id="IPR005084">
    <property type="entry name" value="CBM6"/>
</dbReference>
<dbReference type="SUPFAM" id="SSF51445">
    <property type="entry name" value="(Trans)glycosidases"/>
    <property type="match status" value="1"/>
</dbReference>
<evidence type="ECO:0000313" key="4">
    <source>
        <dbReference type="EMBL" id="MFC0268609.1"/>
    </source>
</evidence>
<sequence>MRKALLITLMAVSAPAVAGADSETVTIDFSSPNGDFHGGATGTLYGLADPGVPSRAVLAGARVTNSSQKPPEGRQHPNGDVLQIEKPFFNTAGRELYVYIQDDYPDWPYNGGHRPGDANGDGRWDYLDVVHRVVERIATDSEYPRQYVFIPFNEPDGDNWYPDWSNQKAQFLADWSAAYQEIRSVYAEHDLGHARIGGPGDTTWRPQRSEALLRYARQRNELPDIFIWHELGKASLGTFRTHFENYQTLLPSLDLPDIPVNITEYGNLRDMGVPGQLVQWLSLFESEKVDAQTAYWNYAGNLSDNSARTNGANGGWWIFKWYGDLAGSKTVALTPPQVDTPDTLQGLATLDEQNASARILLGGGSQAIEVQMHGLPSALFGNTIDVVVRADRLNGAEGLSELPPVVVSKRLSVRDGNAAVTIPNDDRYSAYRVLVTPPQANRPAVSDRLVDSTEAENASLTGTDTRYHDPDNPWDFMASNSHDIGPLETPDASASWTVTAPADGRYRLSVLAAAHKAPGQHALFVDGQFRQLVKYPADLSATYRGTTDVAIDLSAGQHALSLRASRDGSVLLPGAGITLDRFDLTDITHGVVRRYPATSARLDGSARLDWRHHGDIALGPDGEATFYVAATESGYHDISLDEASFRGEATIIVNGQPIGLETNSDSKRTDHPGMRLWLPVGISQISVRGDGGLAGITTTRGETERAADADPANVITLEAETLALSGKTRATTIAPSVGSNGSADDSGAVTKLVHLGNGSSNTATMMRPEGFGAGHYVFTISAANAALSNAINYNPQVVTRFLDISENGGQTSRLAFRHNYSWNSFWQRSMALDLQTDDGAIVLGNAESYGPDIDTVTLSRRVAVPDAQEPHEAPGF</sequence>
<feature type="signal peptide" evidence="2">
    <location>
        <begin position="1"/>
        <end position="18"/>
    </location>
</feature>
<dbReference type="SUPFAM" id="SSF49785">
    <property type="entry name" value="Galactose-binding domain-like"/>
    <property type="match status" value="1"/>
</dbReference>
<reference evidence="4 5" key="1">
    <citation type="submission" date="2024-09" db="EMBL/GenBank/DDBJ databases">
        <authorList>
            <person name="Sun Q."/>
            <person name="Mori K."/>
        </authorList>
    </citation>
    <scope>NUCLEOTIDE SEQUENCE [LARGE SCALE GENOMIC DNA]</scope>
    <source>
        <strain evidence="4 5">CCM 7415</strain>
    </source>
</reference>
<evidence type="ECO:0000256" key="2">
    <source>
        <dbReference type="SAM" id="SignalP"/>
    </source>
</evidence>
<gene>
    <name evidence="4" type="ORF">ACFFHW_11565</name>
</gene>
<evidence type="ECO:0000313" key="5">
    <source>
        <dbReference type="Proteomes" id="UP001589814"/>
    </source>
</evidence>
<dbReference type="Gene3D" id="3.20.20.80">
    <property type="entry name" value="Glycosidases"/>
    <property type="match status" value="1"/>
</dbReference>
<proteinExistence type="predicted"/>
<accession>A0ABV6G4M3</accession>
<comment type="caution">
    <text evidence="4">The sequence shown here is derived from an EMBL/GenBank/DDBJ whole genome shotgun (WGS) entry which is preliminary data.</text>
</comment>
<keyword evidence="5" id="KW-1185">Reference proteome</keyword>
<feature type="domain" description="CBM6" evidence="3">
    <location>
        <begin position="451"/>
        <end position="585"/>
    </location>
</feature>
<protein>
    <recommendedName>
        <fullName evidence="3">CBM6 domain-containing protein</fullName>
    </recommendedName>
</protein>
<dbReference type="InterPro" id="IPR008979">
    <property type="entry name" value="Galactose-bd-like_sf"/>
</dbReference>
<keyword evidence="2" id="KW-0732">Signal</keyword>
<dbReference type="Proteomes" id="UP001589814">
    <property type="component" value="Unassembled WGS sequence"/>
</dbReference>
<dbReference type="InterPro" id="IPR017853">
    <property type="entry name" value="GH"/>
</dbReference>
<evidence type="ECO:0000256" key="1">
    <source>
        <dbReference type="SAM" id="MobiDB-lite"/>
    </source>
</evidence>
<feature type="chain" id="PRO_5045533681" description="CBM6 domain-containing protein" evidence="2">
    <location>
        <begin position="19"/>
        <end position="876"/>
    </location>
</feature>
<dbReference type="Gene3D" id="2.60.120.260">
    <property type="entry name" value="Galactose-binding domain-like"/>
    <property type="match status" value="2"/>
</dbReference>